<gene>
    <name evidence="1" type="ORF">I7I53_01654</name>
</gene>
<accession>A0A8A1LNZ8</accession>
<sequence>MQGDSLDSDIHRRATILRPRNAAHYILVWLGSSPTDCCHGDASRVQFKNKSEIPILLRNLPISKGWIRRVTNNQFFFCLRCSIICLDFQLNRGISP</sequence>
<proteinExistence type="predicted"/>
<dbReference type="VEuPathDB" id="FungiDB:I7I53_01654"/>
<protein>
    <submittedName>
        <fullName evidence="1">Uncharacterized protein</fullName>
    </submittedName>
</protein>
<evidence type="ECO:0000313" key="1">
    <source>
        <dbReference type="EMBL" id="QSS54174.1"/>
    </source>
</evidence>
<dbReference type="AlphaFoldDB" id="A0A8A1LNZ8"/>
<organism evidence="1 2">
    <name type="scientific">Ajellomyces capsulatus (strain H88)</name>
    <name type="common">Darling's disease fungus</name>
    <name type="synonym">Histoplasma capsulatum</name>
    <dbReference type="NCBI Taxonomy" id="544711"/>
    <lineage>
        <taxon>Eukaryota</taxon>
        <taxon>Fungi</taxon>
        <taxon>Dikarya</taxon>
        <taxon>Ascomycota</taxon>
        <taxon>Pezizomycotina</taxon>
        <taxon>Eurotiomycetes</taxon>
        <taxon>Eurotiomycetidae</taxon>
        <taxon>Onygenales</taxon>
        <taxon>Ajellomycetaceae</taxon>
        <taxon>Histoplasma</taxon>
    </lineage>
</organism>
<evidence type="ECO:0000313" key="2">
    <source>
        <dbReference type="Proteomes" id="UP000663419"/>
    </source>
</evidence>
<dbReference type="Proteomes" id="UP000663419">
    <property type="component" value="Chromosome 3"/>
</dbReference>
<dbReference type="EMBL" id="CP069104">
    <property type="protein sequence ID" value="QSS54174.1"/>
    <property type="molecule type" value="Genomic_DNA"/>
</dbReference>
<reference evidence="1" key="1">
    <citation type="submission" date="2021-01" db="EMBL/GenBank/DDBJ databases">
        <title>Chromosome-level genome assembly of a human fungal pathogen reveals clustering of transcriptionally co-regulated genes.</title>
        <authorList>
            <person name="Voorhies M."/>
            <person name="Cohen S."/>
            <person name="Shea T.P."/>
            <person name="Petrus S."/>
            <person name="Munoz J.F."/>
            <person name="Poplawski S."/>
            <person name="Goldman W.E."/>
            <person name="Michael T."/>
            <person name="Cuomo C.A."/>
            <person name="Sil A."/>
            <person name="Beyhan S."/>
        </authorList>
    </citation>
    <scope>NUCLEOTIDE SEQUENCE</scope>
    <source>
        <strain evidence="1">H88</strain>
    </source>
</reference>
<name>A0A8A1LNZ8_AJEC8</name>